<dbReference type="InterPro" id="IPR045865">
    <property type="entry name" value="ACT-like_dom_sf"/>
</dbReference>
<feature type="compositionally biased region" description="Polar residues" evidence="1">
    <location>
        <begin position="1"/>
        <end position="18"/>
    </location>
</feature>
<evidence type="ECO:0000313" key="3">
    <source>
        <dbReference type="EMBL" id="KLU03700.1"/>
    </source>
</evidence>
<dbReference type="EMBL" id="LECT01000031">
    <property type="protein sequence ID" value="KLU03700.1"/>
    <property type="molecule type" value="Genomic_DNA"/>
</dbReference>
<feature type="region of interest" description="Disordered" evidence="1">
    <location>
        <begin position="1"/>
        <end position="22"/>
    </location>
</feature>
<accession>A0A0J1BAF2</accession>
<proteinExistence type="predicted"/>
<dbReference type="Gene3D" id="3.30.2130.10">
    <property type="entry name" value="VC0802-like"/>
    <property type="match status" value="1"/>
</dbReference>
<evidence type="ECO:0000256" key="1">
    <source>
        <dbReference type="SAM" id="MobiDB-lite"/>
    </source>
</evidence>
<comment type="caution">
    <text evidence="3">The sequence shown here is derived from an EMBL/GenBank/DDBJ whole genome shotgun (WGS) entry which is preliminary data.</text>
</comment>
<dbReference type="PATRIC" id="fig|595434.4.peg.3892"/>
<dbReference type="AlphaFoldDB" id="A0A0J1BAF2"/>
<dbReference type="PANTHER" id="PTHR39199:SF1">
    <property type="entry name" value="BLR5128 PROTEIN"/>
    <property type="match status" value="1"/>
</dbReference>
<dbReference type="Pfam" id="PF10000">
    <property type="entry name" value="ACT_3"/>
    <property type="match status" value="1"/>
</dbReference>
<gene>
    <name evidence="3" type="ORF">RISK_004107</name>
</gene>
<protein>
    <recommendedName>
        <fullName evidence="2">DUF2241 domain-containing protein</fullName>
    </recommendedName>
</protein>
<evidence type="ECO:0000259" key="2">
    <source>
        <dbReference type="Pfam" id="PF10000"/>
    </source>
</evidence>
<name>A0A0J1BAF2_RHOIS</name>
<feature type="domain" description="DUF2241" evidence="2">
    <location>
        <begin position="58"/>
        <end position="128"/>
    </location>
</feature>
<sequence>MTNEQTKAGCQDSPSTLSLGPVPNDPLLSSLGVFAANTEGFNASATLNETILEGTSMTGITDLPTLLGSLHPLMSEHEFVFVTQPGKCIADAADLHPIAAFEEQEGLTLVLRREQADVAGEQYQAVFRMITLQVHSSLEAVGLTAAIAKALSDRGISANVMAAFFHDHVFVPSDRAQDAMKALAGLAPPR</sequence>
<dbReference type="InterPro" id="IPR018717">
    <property type="entry name" value="DUF2241"/>
</dbReference>
<keyword evidence="4" id="KW-1185">Reference proteome</keyword>
<evidence type="ECO:0000313" key="4">
    <source>
        <dbReference type="Proteomes" id="UP000036367"/>
    </source>
</evidence>
<organism evidence="3 4">
    <name type="scientific">Rhodopirellula islandica</name>
    <dbReference type="NCBI Taxonomy" id="595434"/>
    <lineage>
        <taxon>Bacteria</taxon>
        <taxon>Pseudomonadati</taxon>
        <taxon>Planctomycetota</taxon>
        <taxon>Planctomycetia</taxon>
        <taxon>Pirellulales</taxon>
        <taxon>Pirellulaceae</taxon>
        <taxon>Rhodopirellula</taxon>
    </lineage>
</organism>
<dbReference type="Proteomes" id="UP000036367">
    <property type="component" value="Unassembled WGS sequence"/>
</dbReference>
<dbReference type="SUPFAM" id="SSF55021">
    <property type="entry name" value="ACT-like"/>
    <property type="match status" value="2"/>
</dbReference>
<dbReference type="STRING" id="595434.RISK_004107"/>
<dbReference type="PANTHER" id="PTHR39199">
    <property type="entry name" value="BLR5128 PROTEIN"/>
    <property type="match status" value="1"/>
</dbReference>
<reference evidence="3" key="1">
    <citation type="submission" date="2015-05" db="EMBL/GenBank/DDBJ databases">
        <title>Permanent draft genome of Rhodopirellula islandicus K833.</title>
        <authorList>
            <person name="Kizina J."/>
            <person name="Richter M."/>
            <person name="Glockner F.O."/>
            <person name="Harder J."/>
        </authorList>
    </citation>
    <scope>NUCLEOTIDE SEQUENCE [LARGE SCALE GENOMIC DNA]</scope>
    <source>
        <strain evidence="3">K833</strain>
    </source>
</reference>